<name>A0ACC3DEW8_9PEZI</name>
<dbReference type="Proteomes" id="UP001186974">
    <property type="component" value="Unassembled WGS sequence"/>
</dbReference>
<feature type="non-terminal residue" evidence="1">
    <location>
        <position position="224"/>
    </location>
</feature>
<comment type="caution">
    <text evidence="1">The sequence shown here is derived from an EMBL/GenBank/DDBJ whole genome shotgun (WGS) entry which is preliminary data.</text>
</comment>
<dbReference type="EMBL" id="JAWDJW010005737">
    <property type="protein sequence ID" value="KAK3066730.1"/>
    <property type="molecule type" value="Genomic_DNA"/>
</dbReference>
<accession>A0ACC3DEW8</accession>
<proteinExistence type="predicted"/>
<keyword evidence="2" id="KW-1185">Reference proteome</keyword>
<evidence type="ECO:0000313" key="2">
    <source>
        <dbReference type="Proteomes" id="UP001186974"/>
    </source>
</evidence>
<organism evidence="1 2">
    <name type="scientific">Coniosporium uncinatum</name>
    <dbReference type="NCBI Taxonomy" id="93489"/>
    <lineage>
        <taxon>Eukaryota</taxon>
        <taxon>Fungi</taxon>
        <taxon>Dikarya</taxon>
        <taxon>Ascomycota</taxon>
        <taxon>Pezizomycotina</taxon>
        <taxon>Dothideomycetes</taxon>
        <taxon>Dothideomycetes incertae sedis</taxon>
        <taxon>Coniosporium</taxon>
    </lineage>
</organism>
<gene>
    <name evidence="1" type="ORF">LTS18_001526</name>
</gene>
<protein>
    <submittedName>
        <fullName evidence="1">Uncharacterized protein</fullName>
    </submittedName>
</protein>
<evidence type="ECO:0000313" key="1">
    <source>
        <dbReference type="EMBL" id="KAK3066730.1"/>
    </source>
</evidence>
<reference evidence="1" key="1">
    <citation type="submission" date="2024-09" db="EMBL/GenBank/DDBJ databases">
        <title>Black Yeasts Isolated from many extreme environments.</title>
        <authorList>
            <person name="Coleine C."/>
            <person name="Stajich J.E."/>
            <person name="Selbmann L."/>
        </authorList>
    </citation>
    <scope>NUCLEOTIDE SEQUENCE</scope>
    <source>
        <strain evidence="1">CCFEE 5737</strain>
    </source>
</reference>
<sequence length="224" mass="24173">MSQQIQQPSTRSGLRNESTNDSLPDYFSIEPQAKEPSLHIDSAMYSADEEEGPSPEFASDYPSSPPVLAQDDEYIVPSSPLPLPRNPTPADSGFLSDTTVTAEPPKKAGRASAAVRAGKAKANKAKAWNIETPGDASLLPRESMRPDGNTKVRALSTQVIHGVFGADAPYQPRRDRTEELMERKQRAMTNQKQAPSSANSPLLGPTEVHVNGHFTSDTFSAMGP</sequence>